<evidence type="ECO:0000256" key="2">
    <source>
        <dbReference type="ARBA" id="ARBA00022884"/>
    </source>
</evidence>
<dbReference type="SUPFAM" id="SSF50249">
    <property type="entry name" value="Nucleic acid-binding proteins"/>
    <property type="match status" value="1"/>
</dbReference>
<feature type="domain" description="TRNA-binding" evidence="4">
    <location>
        <begin position="124"/>
        <end position="243"/>
    </location>
</feature>
<dbReference type="PROSITE" id="PS50886">
    <property type="entry name" value="TRBD"/>
    <property type="match status" value="1"/>
</dbReference>
<protein>
    <recommendedName>
        <fullName evidence="4">tRNA-binding domain-containing protein</fullName>
    </recommendedName>
</protein>
<dbReference type="Proteomes" id="UP001497512">
    <property type="component" value="Chromosome 11"/>
</dbReference>
<evidence type="ECO:0000256" key="3">
    <source>
        <dbReference type="PROSITE-ProRule" id="PRU00209"/>
    </source>
</evidence>
<proteinExistence type="predicted"/>
<dbReference type="PANTHER" id="PTHR11586:SF37">
    <property type="entry name" value="TRNA-BINDING DOMAIN-CONTAINING PROTEIN"/>
    <property type="match status" value="1"/>
</dbReference>
<reference evidence="5" key="1">
    <citation type="submission" date="2024-02" db="EMBL/GenBank/DDBJ databases">
        <authorList>
            <consortium name="ELIXIR-Norway"/>
            <consortium name="Elixir Norway"/>
        </authorList>
    </citation>
    <scope>NUCLEOTIDE SEQUENCE</scope>
</reference>
<dbReference type="PANTHER" id="PTHR11586">
    <property type="entry name" value="TRNA-AMINOACYLATION COFACTOR ARC1 FAMILY MEMBER"/>
    <property type="match status" value="1"/>
</dbReference>
<dbReference type="EMBL" id="OZ019903">
    <property type="protein sequence ID" value="CAK9197415.1"/>
    <property type="molecule type" value="Genomic_DNA"/>
</dbReference>
<keyword evidence="6" id="KW-1185">Reference proteome</keyword>
<sequence>MALLSFVSGYTLMRTLRQQQTASRDGNLSFRASTRAHHQTVKRSYGGGGGSSKLFLQCSLASSFGRLAPSSLFSTIDSSGSAGNKLSLLHIRSHTETSEAAAAPETTTSREACPAIKPEIQFSAFEAVDIRVGLITDAKAVNDEEMSAKRGKPTLSRKFLQLTVDIGCETRVVVSECKYVMDVEDAVGRKVLFVANVPPTEILGLHSHGIVLTGLNYDLTPMPRSFKLILPGLGRLPPGSQVKGVCLP</sequence>
<keyword evidence="2 3" id="KW-0694">RNA-binding</keyword>
<evidence type="ECO:0000256" key="1">
    <source>
        <dbReference type="ARBA" id="ARBA00022555"/>
    </source>
</evidence>
<evidence type="ECO:0000313" key="5">
    <source>
        <dbReference type="EMBL" id="CAK9197415.1"/>
    </source>
</evidence>
<accession>A0ABP0TJ98</accession>
<name>A0ABP0TJ98_9BRYO</name>
<dbReference type="InterPro" id="IPR002547">
    <property type="entry name" value="tRNA-bd_dom"/>
</dbReference>
<gene>
    <name evidence="5" type="ORF">CSSPTR1EN2_LOCUS3963</name>
</gene>
<dbReference type="InterPro" id="IPR051270">
    <property type="entry name" value="Tyrosine-tRNA_ligase_regulator"/>
</dbReference>
<dbReference type="InterPro" id="IPR012340">
    <property type="entry name" value="NA-bd_OB-fold"/>
</dbReference>
<dbReference type="Pfam" id="PF01588">
    <property type="entry name" value="tRNA_bind"/>
    <property type="match status" value="1"/>
</dbReference>
<organism evidence="5 6">
    <name type="scientific">Sphagnum troendelagicum</name>
    <dbReference type="NCBI Taxonomy" id="128251"/>
    <lineage>
        <taxon>Eukaryota</taxon>
        <taxon>Viridiplantae</taxon>
        <taxon>Streptophyta</taxon>
        <taxon>Embryophyta</taxon>
        <taxon>Bryophyta</taxon>
        <taxon>Sphagnophytina</taxon>
        <taxon>Sphagnopsida</taxon>
        <taxon>Sphagnales</taxon>
        <taxon>Sphagnaceae</taxon>
        <taxon>Sphagnum</taxon>
    </lineage>
</organism>
<dbReference type="Gene3D" id="2.40.50.140">
    <property type="entry name" value="Nucleic acid-binding proteins"/>
    <property type="match status" value="1"/>
</dbReference>
<keyword evidence="1 3" id="KW-0820">tRNA-binding</keyword>
<evidence type="ECO:0000259" key="4">
    <source>
        <dbReference type="PROSITE" id="PS50886"/>
    </source>
</evidence>
<evidence type="ECO:0000313" key="6">
    <source>
        <dbReference type="Proteomes" id="UP001497512"/>
    </source>
</evidence>